<comment type="caution">
    <text evidence="5">The sequence shown here is derived from an EMBL/GenBank/DDBJ whole genome shotgun (WGS) entry which is preliminary data.</text>
</comment>
<feature type="region of interest" description="Disordered" evidence="3">
    <location>
        <begin position="896"/>
        <end position="931"/>
    </location>
</feature>
<feature type="region of interest" description="Disordered" evidence="3">
    <location>
        <begin position="950"/>
        <end position="989"/>
    </location>
</feature>
<name>A0A9D4U8X4_ADICA</name>
<evidence type="ECO:0000256" key="2">
    <source>
        <dbReference type="PROSITE-ProRule" id="PRU00035"/>
    </source>
</evidence>
<dbReference type="InterPro" id="IPR001487">
    <property type="entry name" value="Bromodomain"/>
</dbReference>
<dbReference type="PROSITE" id="PS00633">
    <property type="entry name" value="BROMODOMAIN_1"/>
    <property type="match status" value="1"/>
</dbReference>
<dbReference type="InterPro" id="IPR036427">
    <property type="entry name" value="Bromodomain-like_sf"/>
</dbReference>
<sequence>MGGGFMADNKDKTMQQQTTLHSTAKQKRRPQQQDLAFRHSHQALSAQNPNPNPKLPPLLHSSAAPSPAPSLPPLNKRKTPDPPTTTTTSSPPPTPLFSKQHKKKLLKVILKVPHSSPSLSSPSSSPRSRRSSLSSAYPPAHHHQNHHPHPHLSPSPPPSPAPSSSPSPTPPSHLPQRQKLPSELHQNHHLHQQQPFNPPLQQVKHPPTDPNQRGQKKSQQLSSQFHHKGYQARSNLECVRPNGEQAPRDPKIHREGPIEPQSRGLTNSSQGKCAEQSDLVNSRRYKRTYQEEEARPRHSLRAEHDGLIEQADLGNSSRARQSEQADIENPSCARRAEQGQDSIHSPSRRGESTDEARVGCSRHIRELDLSHSHTKQAEEVDLHRSRPRRLGVQQLDEGAILKRPQKNHQQQEENHSTPYPKRLRSSHQGHQEQGKTELGTPKVQPHNKLPQISCQQHPPKKLTQGSVQGPHGSHQNSKFSSHTSSPHPFPPSTPASMQSSAPSLSTSAVSDEAQKPSKKRKLRSLLEPESIDGQSVAADGTEGQLQVNIAMPAATSAVDLPPVAESPAEILDSKDCTTANSSPKHIHQGPQVIPAKRVLNSILDRLQKKDKFGVFAEPVDPKEVPNYYDIIKDPMDFGTMRNRISSGHYMSIELFQRDIFLICDNAMQYNGKGTVYFRHARAIKDVAERILEDLKMCGLSMEVDETATKSKNGGATRCSEKHDSFMNAGSPSEVRTDNLDDVSGYLFRTSAFSDARRSQAIDENRRNTYALTTPFQGNDSLLTTISGDSLHLVPTGYQMDYPYSKSLARFAADLGPLVWKIAAEKIKKALPPGCPFGQGWVGERETGGVVLAPSNKQPLLRQSTPQQMAKLPSANGAVAASETSGVTALEAKLDNQSNTQGRHTQPSHEFASKVECPPGLQASTKLPNEIRSPMVFGNSLIQIKRSEGPDQRVLGQPHSMADNGRPLGHAHSQADQESSGKFEQTSLSGGNKQKFAAQVNLNHPLSIQPDEGGGMDDRVSNKDPVLNSRDAQEGKTSGTSVAAIHVGKAGGFPFEGRFNFGGAFNSRLPQTDQANQMSTNTPVRNQHDGQGATHVNRFNPLNDSSSTKAGPIATSVGKNDIIYQSDSFHTSRTPLLPHNLNMSLQQPSGVCSAGSRVGNSSDPAFSASALSQAAQGFTLENNLHADAQKTVGGNQHPNSRKHAGSRDVSPQEPSLPSLSTPPCSERAVGERFKEAGDPRDKEMLSFASRMTSGVAAAVTRKGFIPERGFAMQQLEGRNGQLSGPELMSAMAHNLDHLNRKQNTSGGLAAVSSSSGLPSSNGVSMVREVPGWVTSQQPDSIPVAGKGGITLHNQVLKSPLERSEGPSGSAPLMRLQTSGIQDPQAHSFGSKKHMPSMPHFLQQQLGIDDNHGLPSQHHQVQLHLQSNPLLPGSQNPSSSDTRELSFVRQFQLPSHLGFTQTSNPPWQYTSQQMVAQGSHQPFSAAPDLNVSLPLTKSSFDQPNGNDIQQPDLALQL</sequence>
<feature type="compositionally biased region" description="Polar residues" evidence="3">
    <location>
        <begin position="14"/>
        <end position="23"/>
    </location>
</feature>
<proteinExistence type="predicted"/>
<feature type="compositionally biased region" description="Low complexity" evidence="3">
    <location>
        <begin position="107"/>
        <end position="139"/>
    </location>
</feature>
<dbReference type="PANTHER" id="PTHR22881:SF27">
    <property type="entry name" value="BROMODOMAIN CONTAINING 7_9"/>
    <property type="match status" value="1"/>
</dbReference>
<feature type="compositionally biased region" description="Low complexity" evidence="3">
    <location>
        <begin position="494"/>
        <end position="510"/>
    </location>
</feature>
<keyword evidence="6" id="KW-1185">Reference proteome</keyword>
<dbReference type="PANTHER" id="PTHR22881">
    <property type="entry name" value="BROMODOMAIN CONTAINING PROTEIN"/>
    <property type="match status" value="1"/>
</dbReference>
<feature type="compositionally biased region" description="Basic and acidic residues" evidence="3">
    <location>
        <begin position="246"/>
        <end position="257"/>
    </location>
</feature>
<feature type="compositionally biased region" description="Basic and acidic residues" evidence="3">
    <location>
        <begin position="288"/>
        <end position="307"/>
    </location>
</feature>
<evidence type="ECO:0000256" key="1">
    <source>
        <dbReference type="ARBA" id="ARBA00023117"/>
    </source>
</evidence>
<gene>
    <name evidence="5" type="ORF">GOP47_0022190</name>
</gene>
<dbReference type="InterPro" id="IPR018359">
    <property type="entry name" value="Bromodomain_CS"/>
</dbReference>
<dbReference type="Pfam" id="PF00439">
    <property type="entry name" value="Bromodomain"/>
    <property type="match status" value="1"/>
</dbReference>
<dbReference type="EMBL" id="JABFUD020000021">
    <property type="protein sequence ID" value="KAI5063643.1"/>
    <property type="molecule type" value="Genomic_DNA"/>
</dbReference>
<feature type="compositionally biased region" description="Low complexity" evidence="3">
    <location>
        <begin position="192"/>
        <end position="202"/>
    </location>
</feature>
<feature type="compositionally biased region" description="Pro residues" evidence="3">
    <location>
        <begin position="151"/>
        <end position="173"/>
    </location>
</feature>
<feature type="region of interest" description="Disordered" evidence="3">
    <location>
        <begin position="1004"/>
        <end position="1039"/>
    </location>
</feature>
<evidence type="ECO:0000313" key="6">
    <source>
        <dbReference type="Proteomes" id="UP000886520"/>
    </source>
</evidence>
<dbReference type="InterPro" id="IPR051831">
    <property type="entry name" value="Bromodomain_contain_prot"/>
</dbReference>
<feature type="compositionally biased region" description="Basic residues" evidence="3">
    <location>
        <begin position="140"/>
        <end position="150"/>
    </location>
</feature>
<feature type="compositionally biased region" description="Basic and acidic residues" evidence="3">
    <location>
        <begin position="1227"/>
        <end position="1239"/>
    </location>
</feature>
<dbReference type="SUPFAM" id="SSF47370">
    <property type="entry name" value="Bromodomain"/>
    <property type="match status" value="1"/>
</dbReference>
<evidence type="ECO:0000259" key="4">
    <source>
        <dbReference type="PROSITE" id="PS50014"/>
    </source>
</evidence>
<dbReference type="PRINTS" id="PR00503">
    <property type="entry name" value="BROMODOMAIN"/>
</dbReference>
<feature type="region of interest" description="Disordered" evidence="3">
    <location>
        <begin position="709"/>
        <end position="733"/>
    </location>
</feature>
<feature type="compositionally biased region" description="Polar residues" evidence="3">
    <location>
        <begin position="1073"/>
        <end position="1084"/>
    </location>
</feature>
<dbReference type="Gene3D" id="1.20.920.10">
    <property type="entry name" value="Bromodomain-like"/>
    <property type="match status" value="1"/>
</dbReference>
<feature type="compositionally biased region" description="Basic and acidic residues" evidence="3">
    <location>
        <begin position="348"/>
        <end position="384"/>
    </location>
</feature>
<feature type="compositionally biased region" description="Polar residues" evidence="3">
    <location>
        <begin position="313"/>
        <end position="324"/>
    </location>
</feature>
<feature type="compositionally biased region" description="Polar residues" evidence="3">
    <location>
        <begin position="463"/>
        <end position="478"/>
    </location>
</feature>
<feature type="compositionally biased region" description="Polar residues" evidence="3">
    <location>
        <begin position="210"/>
        <end position="224"/>
    </location>
</feature>
<feature type="region of interest" description="Disordered" evidence="3">
    <location>
        <begin position="1"/>
        <end position="539"/>
    </location>
</feature>
<dbReference type="PROSITE" id="PS50014">
    <property type="entry name" value="BROMODOMAIN_2"/>
    <property type="match status" value="1"/>
</dbReference>
<feature type="region of interest" description="Disordered" evidence="3">
    <location>
        <begin position="1189"/>
        <end position="1239"/>
    </location>
</feature>
<accession>A0A9D4U8X4</accession>
<feature type="region of interest" description="Disordered" evidence="3">
    <location>
        <begin position="1476"/>
        <end position="1515"/>
    </location>
</feature>
<feature type="compositionally biased region" description="Polar residues" evidence="3">
    <location>
        <begin position="1491"/>
        <end position="1507"/>
    </location>
</feature>
<organism evidence="5 6">
    <name type="scientific">Adiantum capillus-veneris</name>
    <name type="common">Maidenhair fern</name>
    <dbReference type="NCBI Taxonomy" id="13818"/>
    <lineage>
        <taxon>Eukaryota</taxon>
        <taxon>Viridiplantae</taxon>
        <taxon>Streptophyta</taxon>
        <taxon>Embryophyta</taxon>
        <taxon>Tracheophyta</taxon>
        <taxon>Polypodiopsida</taxon>
        <taxon>Polypodiidae</taxon>
        <taxon>Polypodiales</taxon>
        <taxon>Pteridineae</taxon>
        <taxon>Pteridaceae</taxon>
        <taxon>Vittarioideae</taxon>
        <taxon>Adiantum</taxon>
    </lineage>
</organism>
<protein>
    <recommendedName>
        <fullName evidence="4">Bromo domain-containing protein</fullName>
    </recommendedName>
</protein>
<feature type="domain" description="Bromo" evidence="4">
    <location>
        <begin position="607"/>
        <end position="677"/>
    </location>
</feature>
<feature type="compositionally biased region" description="Low complexity" evidence="3">
    <location>
        <begin position="1210"/>
        <end position="1225"/>
    </location>
</feature>
<dbReference type="OrthoDB" id="21449at2759"/>
<feature type="compositionally biased region" description="Polar residues" evidence="3">
    <location>
        <begin position="1099"/>
        <end position="1108"/>
    </location>
</feature>
<reference evidence="5" key="1">
    <citation type="submission" date="2021-01" db="EMBL/GenBank/DDBJ databases">
        <title>Adiantum capillus-veneris genome.</title>
        <authorList>
            <person name="Fang Y."/>
            <person name="Liao Q."/>
        </authorList>
    </citation>
    <scope>NUCLEOTIDE SEQUENCE</scope>
    <source>
        <strain evidence="5">H3</strain>
        <tissue evidence="5">Leaf</tissue>
    </source>
</reference>
<evidence type="ECO:0000313" key="5">
    <source>
        <dbReference type="EMBL" id="KAI5063643.1"/>
    </source>
</evidence>
<feature type="region of interest" description="Disordered" evidence="3">
    <location>
        <begin position="1073"/>
        <end position="1112"/>
    </location>
</feature>
<dbReference type="CDD" id="cd04369">
    <property type="entry name" value="Bromodomain"/>
    <property type="match status" value="1"/>
</dbReference>
<keyword evidence="1 2" id="KW-0103">Bromodomain</keyword>
<evidence type="ECO:0000256" key="3">
    <source>
        <dbReference type="SAM" id="MobiDB-lite"/>
    </source>
</evidence>
<dbReference type="Proteomes" id="UP000886520">
    <property type="component" value="Chromosome 21"/>
</dbReference>
<dbReference type="SMART" id="SM00297">
    <property type="entry name" value="BROMO"/>
    <property type="match status" value="1"/>
</dbReference>